<proteinExistence type="inferred from homology"/>
<gene>
    <name evidence="8" type="ORF">BZG02_05890</name>
</gene>
<dbReference type="CDD" id="cd06171">
    <property type="entry name" value="Sigma70_r4"/>
    <property type="match status" value="1"/>
</dbReference>
<dbReference type="EMBL" id="MVDD01000003">
    <property type="protein sequence ID" value="PKQ64347.1"/>
    <property type="molecule type" value="Genomic_DNA"/>
</dbReference>
<dbReference type="InterPro" id="IPR013324">
    <property type="entry name" value="RNA_pol_sigma_r3/r4-like"/>
</dbReference>
<keyword evidence="9" id="KW-1185">Reference proteome</keyword>
<dbReference type="AlphaFoldDB" id="A0A2N3I236"/>
<dbReference type="InterPro" id="IPR013249">
    <property type="entry name" value="RNA_pol_sigma70_r4_t2"/>
</dbReference>
<dbReference type="InterPro" id="IPR039425">
    <property type="entry name" value="RNA_pol_sigma-70-like"/>
</dbReference>
<name>A0A2N3I236_9BACT</name>
<dbReference type="GO" id="GO:0016987">
    <property type="term" value="F:sigma factor activity"/>
    <property type="evidence" value="ECO:0007669"/>
    <property type="project" value="UniProtKB-KW"/>
</dbReference>
<dbReference type="Pfam" id="PF04542">
    <property type="entry name" value="Sigma70_r2"/>
    <property type="match status" value="1"/>
</dbReference>
<comment type="similarity">
    <text evidence="1">Belongs to the sigma-70 factor family. ECF subfamily.</text>
</comment>
<feature type="domain" description="RNA polymerase sigma factor 70 region 4 type 2" evidence="7">
    <location>
        <begin position="133"/>
        <end position="172"/>
    </location>
</feature>
<dbReference type="SUPFAM" id="SSF88659">
    <property type="entry name" value="Sigma3 and sigma4 domains of RNA polymerase sigma factors"/>
    <property type="match status" value="1"/>
</dbReference>
<protein>
    <submittedName>
        <fullName evidence="8">RNA polymerase subunit sigma-24</fullName>
    </submittedName>
</protein>
<dbReference type="PANTHER" id="PTHR43133:SF8">
    <property type="entry name" value="RNA POLYMERASE SIGMA FACTOR HI_1459-RELATED"/>
    <property type="match status" value="1"/>
</dbReference>
<dbReference type="OrthoDB" id="9790423at2"/>
<dbReference type="NCBIfam" id="TIGR02937">
    <property type="entry name" value="sigma70-ECF"/>
    <property type="match status" value="1"/>
</dbReference>
<keyword evidence="5" id="KW-0804">Transcription</keyword>
<evidence type="ECO:0000313" key="9">
    <source>
        <dbReference type="Proteomes" id="UP000233535"/>
    </source>
</evidence>
<dbReference type="SUPFAM" id="SSF88946">
    <property type="entry name" value="Sigma2 domain of RNA polymerase sigma factors"/>
    <property type="match status" value="1"/>
</dbReference>
<organism evidence="8 9">
    <name type="scientific">Labilibaculum filiforme</name>
    <dbReference type="NCBI Taxonomy" id="1940526"/>
    <lineage>
        <taxon>Bacteria</taxon>
        <taxon>Pseudomonadati</taxon>
        <taxon>Bacteroidota</taxon>
        <taxon>Bacteroidia</taxon>
        <taxon>Marinilabiliales</taxon>
        <taxon>Marinifilaceae</taxon>
        <taxon>Labilibaculum</taxon>
    </lineage>
</organism>
<dbReference type="InterPro" id="IPR014284">
    <property type="entry name" value="RNA_pol_sigma-70_dom"/>
</dbReference>
<sequence length="197" mass="23402">MKLRKINPTDYDLVKQFIDGNEDSIDTLVIRHRDRVYTYIYLIVKNHQLSEDLFQDTFIKVIRSLRMGKYQDNGKFLAWVLRIAHNLIIDHFRKEKQNNTFSKDDYELDILNTPKYCEGNYEDELILSQIHADVRSLVDELPDDQKEVVILRHYKGLSFKEIAEQTDVSINTALGRMRYALINMRKTIEERNMSLTL</sequence>
<dbReference type="GO" id="GO:0003677">
    <property type="term" value="F:DNA binding"/>
    <property type="evidence" value="ECO:0007669"/>
    <property type="project" value="UniProtKB-KW"/>
</dbReference>
<accession>A0A2N3I236</accession>
<feature type="domain" description="RNA polymerase sigma-70 region 2" evidence="6">
    <location>
        <begin position="28"/>
        <end position="96"/>
    </location>
</feature>
<keyword evidence="3" id="KW-0731">Sigma factor</keyword>
<evidence type="ECO:0000313" key="8">
    <source>
        <dbReference type="EMBL" id="PKQ64347.1"/>
    </source>
</evidence>
<keyword evidence="4" id="KW-0238">DNA-binding</keyword>
<evidence type="ECO:0000259" key="6">
    <source>
        <dbReference type="Pfam" id="PF04542"/>
    </source>
</evidence>
<comment type="caution">
    <text evidence="8">The sequence shown here is derived from an EMBL/GenBank/DDBJ whole genome shotgun (WGS) entry which is preliminary data.</text>
</comment>
<dbReference type="GO" id="GO:0006352">
    <property type="term" value="P:DNA-templated transcription initiation"/>
    <property type="evidence" value="ECO:0007669"/>
    <property type="project" value="InterPro"/>
</dbReference>
<dbReference type="InterPro" id="IPR036388">
    <property type="entry name" value="WH-like_DNA-bd_sf"/>
</dbReference>
<evidence type="ECO:0000256" key="2">
    <source>
        <dbReference type="ARBA" id="ARBA00023015"/>
    </source>
</evidence>
<evidence type="ECO:0000259" key="7">
    <source>
        <dbReference type="Pfam" id="PF08281"/>
    </source>
</evidence>
<evidence type="ECO:0000256" key="4">
    <source>
        <dbReference type="ARBA" id="ARBA00023125"/>
    </source>
</evidence>
<evidence type="ECO:0000256" key="1">
    <source>
        <dbReference type="ARBA" id="ARBA00010641"/>
    </source>
</evidence>
<dbReference type="InterPro" id="IPR007627">
    <property type="entry name" value="RNA_pol_sigma70_r2"/>
</dbReference>
<dbReference type="Gene3D" id="1.10.1740.10">
    <property type="match status" value="1"/>
</dbReference>
<keyword evidence="2" id="KW-0805">Transcription regulation</keyword>
<evidence type="ECO:0000256" key="3">
    <source>
        <dbReference type="ARBA" id="ARBA00023082"/>
    </source>
</evidence>
<dbReference type="Pfam" id="PF08281">
    <property type="entry name" value="Sigma70_r4_2"/>
    <property type="match status" value="1"/>
</dbReference>
<reference evidence="8 9" key="1">
    <citation type="journal article" date="2017" name="Front. Microbiol.">
        <title>Labilibaculum manganireducens gen. nov., sp. nov. and Labilibaculum filiforme sp. nov., Novel Bacteroidetes Isolated from Subsurface Sediments of the Baltic Sea.</title>
        <authorList>
            <person name="Vandieken V."/>
            <person name="Marshall I.P."/>
            <person name="Niemann H."/>
            <person name="Engelen B."/>
            <person name="Cypionka H."/>
        </authorList>
    </citation>
    <scope>NUCLEOTIDE SEQUENCE [LARGE SCALE GENOMIC DNA]</scope>
    <source>
        <strain evidence="8 9">59.16B</strain>
    </source>
</reference>
<evidence type="ECO:0000256" key="5">
    <source>
        <dbReference type="ARBA" id="ARBA00023163"/>
    </source>
</evidence>
<dbReference type="Proteomes" id="UP000233535">
    <property type="component" value="Unassembled WGS sequence"/>
</dbReference>
<dbReference type="PANTHER" id="PTHR43133">
    <property type="entry name" value="RNA POLYMERASE ECF-TYPE SIGMA FACTO"/>
    <property type="match status" value="1"/>
</dbReference>
<dbReference type="InterPro" id="IPR013325">
    <property type="entry name" value="RNA_pol_sigma_r2"/>
</dbReference>
<dbReference type="Gene3D" id="1.10.10.10">
    <property type="entry name" value="Winged helix-like DNA-binding domain superfamily/Winged helix DNA-binding domain"/>
    <property type="match status" value="1"/>
</dbReference>